<dbReference type="KEGG" id="ned:HUN01_23035"/>
<dbReference type="Proteomes" id="UP000514713">
    <property type="component" value="Chromosome"/>
</dbReference>
<dbReference type="EMBL" id="CP054698">
    <property type="protein sequence ID" value="QMS90316.1"/>
    <property type="molecule type" value="Genomic_DNA"/>
</dbReference>
<protein>
    <submittedName>
        <fullName evidence="1">Uncharacterized protein</fullName>
    </submittedName>
</protein>
<sequence>MSLNPLTQLISERGFNRFQSPLRSRFAAYRLEYTLTYCEPTDNSAMRLDFESSLHLGRITVWESGACEMDILEISTGNNVFYESHQLNNEKQFHQTYLRLVIFMRDMLRLKSDNI</sequence>
<dbReference type="RefSeq" id="WP_181928139.1">
    <property type="nucleotide sequence ID" value="NZ_CP054698.1"/>
</dbReference>
<evidence type="ECO:0000313" key="1">
    <source>
        <dbReference type="EMBL" id="QMS90316.1"/>
    </source>
</evidence>
<gene>
    <name evidence="1" type="ORF">HUN01_23035</name>
</gene>
<dbReference type="Pfam" id="PF24689">
    <property type="entry name" value="TriTu"/>
    <property type="match status" value="1"/>
</dbReference>
<dbReference type="InterPro" id="IPR057062">
    <property type="entry name" value="TriTu"/>
</dbReference>
<accession>A0A7D7LCV4</accession>
<evidence type="ECO:0000313" key="2">
    <source>
        <dbReference type="Proteomes" id="UP000514713"/>
    </source>
</evidence>
<proteinExistence type="predicted"/>
<dbReference type="AlphaFoldDB" id="A0A7D7LCV4"/>
<reference evidence="2" key="1">
    <citation type="submission" date="2020-06" db="EMBL/GenBank/DDBJ databases">
        <title>Nostoc edaphicum CCNP1411 genome.</title>
        <authorList>
            <person name="Fidor A."/>
            <person name="Grabski M."/>
            <person name="Gawor J."/>
            <person name="Gromadka R."/>
            <person name="Wegrzyn G."/>
            <person name="Mazur-Marzec H."/>
        </authorList>
    </citation>
    <scope>NUCLEOTIDE SEQUENCE [LARGE SCALE GENOMIC DNA]</scope>
    <source>
        <strain evidence="2">CCNP1411</strain>
    </source>
</reference>
<keyword evidence="2" id="KW-1185">Reference proteome</keyword>
<name>A0A7D7LCV4_9NOSO</name>
<organism evidence="1 2">
    <name type="scientific">Nostoc edaphicum CCNP1411</name>
    <dbReference type="NCBI Taxonomy" id="1472755"/>
    <lineage>
        <taxon>Bacteria</taxon>
        <taxon>Bacillati</taxon>
        <taxon>Cyanobacteriota</taxon>
        <taxon>Cyanophyceae</taxon>
        <taxon>Nostocales</taxon>
        <taxon>Nostocaceae</taxon>
        <taxon>Nostoc</taxon>
    </lineage>
</organism>